<name>A0A4C1VW48_EUMVA</name>
<evidence type="ECO:0000313" key="1">
    <source>
        <dbReference type="EMBL" id="GBP42077.1"/>
    </source>
</evidence>
<sequence length="70" mass="7813">MLLSVYRKTIPGNSALRREIYENGNTKWALELIKVELRGFKESAARYVAGPGPGAPPRNRTTIVWLQGIS</sequence>
<dbReference type="EMBL" id="BGZK01000411">
    <property type="protein sequence ID" value="GBP42077.1"/>
    <property type="molecule type" value="Genomic_DNA"/>
</dbReference>
<dbReference type="Proteomes" id="UP000299102">
    <property type="component" value="Unassembled WGS sequence"/>
</dbReference>
<reference evidence="1 2" key="1">
    <citation type="journal article" date="2019" name="Commun. Biol.">
        <title>The bagworm genome reveals a unique fibroin gene that provides high tensile strength.</title>
        <authorList>
            <person name="Kono N."/>
            <person name="Nakamura H."/>
            <person name="Ohtoshi R."/>
            <person name="Tomita M."/>
            <person name="Numata K."/>
            <person name="Arakawa K."/>
        </authorList>
    </citation>
    <scope>NUCLEOTIDE SEQUENCE [LARGE SCALE GENOMIC DNA]</scope>
</reference>
<organism evidence="1 2">
    <name type="scientific">Eumeta variegata</name>
    <name type="common">Bagworm moth</name>
    <name type="synonym">Eumeta japonica</name>
    <dbReference type="NCBI Taxonomy" id="151549"/>
    <lineage>
        <taxon>Eukaryota</taxon>
        <taxon>Metazoa</taxon>
        <taxon>Ecdysozoa</taxon>
        <taxon>Arthropoda</taxon>
        <taxon>Hexapoda</taxon>
        <taxon>Insecta</taxon>
        <taxon>Pterygota</taxon>
        <taxon>Neoptera</taxon>
        <taxon>Endopterygota</taxon>
        <taxon>Lepidoptera</taxon>
        <taxon>Glossata</taxon>
        <taxon>Ditrysia</taxon>
        <taxon>Tineoidea</taxon>
        <taxon>Psychidae</taxon>
        <taxon>Oiketicinae</taxon>
        <taxon>Eumeta</taxon>
    </lineage>
</organism>
<dbReference type="AlphaFoldDB" id="A0A4C1VW48"/>
<comment type="caution">
    <text evidence="1">The sequence shown here is derived from an EMBL/GenBank/DDBJ whole genome shotgun (WGS) entry which is preliminary data.</text>
</comment>
<accession>A0A4C1VW48</accession>
<protein>
    <submittedName>
        <fullName evidence="1">Uncharacterized protein</fullName>
    </submittedName>
</protein>
<gene>
    <name evidence="1" type="ORF">EVAR_29432_1</name>
</gene>
<proteinExistence type="predicted"/>
<evidence type="ECO:0000313" key="2">
    <source>
        <dbReference type="Proteomes" id="UP000299102"/>
    </source>
</evidence>
<keyword evidence="2" id="KW-1185">Reference proteome</keyword>